<dbReference type="STRING" id="380244.SAMN05216298_1093"/>
<accession>A0A1G9DTS8</accession>
<keyword evidence="4" id="KW-1185">Reference proteome</keyword>
<keyword evidence="2" id="KW-0812">Transmembrane</keyword>
<sequence length="176" mass="18281">MASPQGGWDRNYEQPTRPYPAVDPQPEDRPRVDAGKLWAGGFGTAVVAALVALVGILLVRGVLGIHILSPSDAGAYGDATTTTYAFGAFGVAILATGAVHMLLMLMPRPMAFFNWIMLLVVAVGVLIPFTVSAEVESQIATAAINLVIGLCIMSLLNSVAGIATRAGRTVSGDGML</sequence>
<dbReference type="RefSeq" id="WP_091043976.1">
    <property type="nucleotide sequence ID" value="NZ_FNGF01000001.1"/>
</dbReference>
<dbReference type="Pfam" id="PF19545">
    <property type="entry name" value="DUF6069"/>
    <property type="match status" value="1"/>
</dbReference>
<keyword evidence="2" id="KW-1133">Transmembrane helix</keyword>
<evidence type="ECO:0000256" key="1">
    <source>
        <dbReference type="SAM" id="MobiDB-lite"/>
    </source>
</evidence>
<dbReference type="AlphaFoldDB" id="A0A1G9DTS8"/>
<dbReference type="EMBL" id="FNGF01000001">
    <property type="protein sequence ID" value="SDK67287.1"/>
    <property type="molecule type" value="Genomic_DNA"/>
</dbReference>
<reference evidence="4" key="1">
    <citation type="submission" date="2016-10" db="EMBL/GenBank/DDBJ databases">
        <authorList>
            <person name="Varghese N."/>
            <person name="Submissions S."/>
        </authorList>
    </citation>
    <scope>NUCLEOTIDE SEQUENCE [LARGE SCALE GENOMIC DNA]</scope>
    <source>
        <strain evidence="4">CGMCC 4.3147</strain>
    </source>
</reference>
<proteinExistence type="predicted"/>
<evidence type="ECO:0000256" key="2">
    <source>
        <dbReference type="SAM" id="Phobius"/>
    </source>
</evidence>
<organism evidence="3 4">
    <name type="scientific">Glycomyces sambucus</name>
    <dbReference type="NCBI Taxonomy" id="380244"/>
    <lineage>
        <taxon>Bacteria</taxon>
        <taxon>Bacillati</taxon>
        <taxon>Actinomycetota</taxon>
        <taxon>Actinomycetes</taxon>
        <taxon>Glycomycetales</taxon>
        <taxon>Glycomycetaceae</taxon>
        <taxon>Glycomyces</taxon>
    </lineage>
</organism>
<dbReference type="InterPro" id="IPR045713">
    <property type="entry name" value="DUF6069"/>
</dbReference>
<protein>
    <submittedName>
        <fullName evidence="3">Uncharacterized protein</fullName>
    </submittedName>
</protein>
<feature type="transmembrane region" description="Helical" evidence="2">
    <location>
        <begin position="83"/>
        <end position="105"/>
    </location>
</feature>
<feature type="transmembrane region" description="Helical" evidence="2">
    <location>
        <begin position="139"/>
        <end position="159"/>
    </location>
</feature>
<dbReference type="Proteomes" id="UP000198662">
    <property type="component" value="Unassembled WGS sequence"/>
</dbReference>
<gene>
    <name evidence="3" type="ORF">SAMN05216298_1093</name>
</gene>
<keyword evidence="2" id="KW-0472">Membrane</keyword>
<name>A0A1G9DTS8_9ACTN</name>
<dbReference type="OrthoDB" id="4868427at2"/>
<evidence type="ECO:0000313" key="4">
    <source>
        <dbReference type="Proteomes" id="UP000198662"/>
    </source>
</evidence>
<feature type="region of interest" description="Disordered" evidence="1">
    <location>
        <begin position="1"/>
        <end position="30"/>
    </location>
</feature>
<feature type="transmembrane region" description="Helical" evidence="2">
    <location>
        <begin position="37"/>
        <end position="63"/>
    </location>
</feature>
<evidence type="ECO:0000313" key="3">
    <source>
        <dbReference type="EMBL" id="SDK67287.1"/>
    </source>
</evidence>
<feature type="transmembrane region" description="Helical" evidence="2">
    <location>
        <begin position="112"/>
        <end position="133"/>
    </location>
</feature>